<keyword evidence="2" id="KW-1185">Reference proteome</keyword>
<comment type="caution">
    <text evidence="1">The sequence shown here is derived from an EMBL/GenBank/DDBJ whole genome shotgun (WGS) entry which is preliminary data.</text>
</comment>
<protein>
    <submittedName>
        <fullName evidence="1">Uncharacterized protein</fullName>
    </submittedName>
</protein>
<proteinExistence type="predicted"/>
<dbReference type="EMBL" id="JBHRZH010000060">
    <property type="protein sequence ID" value="MFC3766776.1"/>
    <property type="molecule type" value="Genomic_DNA"/>
</dbReference>
<name>A0ABV7YQ07_9ACTN</name>
<accession>A0ABV7YQ07</accession>
<sequence length="53" mass="5765">MKLRRMVRQGLVLLVFIGAAAIGAHLSMDGERTVSPCVPGIEAAWRVVQVLFT</sequence>
<gene>
    <name evidence="1" type="ORF">ACFOUW_38525</name>
</gene>
<evidence type="ECO:0000313" key="1">
    <source>
        <dbReference type="EMBL" id="MFC3766776.1"/>
    </source>
</evidence>
<organism evidence="1 2">
    <name type="scientific">Tenggerimyces flavus</name>
    <dbReference type="NCBI Taxonomy" id="1708749"/>
    <lineage>
        <taxon>Bacteria</taxon>
        <taxon>Bacillati</taxon>
        <taxon>Actinomycetota</taxon>
        <taxon>Actinomycetes</taxon>
        <taxon>Propionibacteriales</taxon>
        <taxon>Nocardioidaceae</taxon>
        <taxon>Tenggerimyces</taxon>
    </lineage>
</organism>
<reference evidence="2" key="1">
    <citation type="journal article" date="2019" name="Int. J. Syst. Evol. Microbiol.">
        <title>The Global Catalogue of Microorganisms (GCM) 10K type strain sequencing project: providing services to taxonomists for standard genome sequencing and annotation.</title>
        <authorList>
            <consortium name="The Broad Institute Genomics Platform"/>
            <consortium name="The Broad Institute Genome Sequencing Center for Infectious Disease"/>
            <person name="Wu L."/>
            <person name="Ma J."/>
        </authorList>
    </citation>
    <scope>NUCLEOTIDE SEQUENCE [LARGE SCALE GENOMIC DNA]</scope>
    <source>
        <strain evidence="2">CGMCC 4.7241</strain>
    </source>
</reference>
<dbReference type="Proteomes" id="UP001595699">
    <property type="component" value="Unassembled WGS sequence"/>
</dbReference>
<dbReference type="RefSeq" id="WP_205117681.1">
    <property type="nucleotide sequence ID" value="NZ_JAFBCM010000001.1"/>
</dbReference>
<evidence type="ECO:0000313" key="2">
    <source>
        <dbReference type="Proteomes" id="UP001595699"/>
    </source>
</evidence>